<feature type="compositionally biased region" description="Low complexity" evidence="2">
    <location>
        <begin position="1"/>
        <end position="33"/>
    </location>
</feature>
<dbReference type="InterPro" id="IPR019734">
    <property type="entry name" value="TPR_rpt"/>
</dbReference>
<reference evidence="3 4" key="1">
    <citation type="submission" date="2022-10" db="EMBL/GenBank/DDBJ databases">
        <title>Janthinobacterium sp. hw3 Genome sequencing.</title>
        <authorList>
            <person name="Park S."/>
        </authorList>
    </citation>
    <scope>NUCLEOTIDE SEQUENCE [LARGE SCALE GENOMIC DNA]</scope>
    <source>
        <strain evidence="4">hw3</strain>
    </source>
</reference>
<feature type="repeat" description="TPR" evidence="1">
    <location>
        <begin position="190"/>
        <end position="223"/>
    </location>
</feature>
<dbReference type="RefSeq" id="WP_273674036.1">
    <property type="nucleotide sequence ID" value="NZ_JAQQXR010000011.1"/>
</dbReference>
<dbReference type="PROSITE" id="PS50005">
    <property type="entry name" value="TPR"/>
    <property type="match status" value="1"/>
</dbReference>
<comment type="caution">
    <text evidence="3">The sequence shown here is derived from an EMBL/GenBank/DDBJ whole genome shotgun (WGS) entry which is preliminary data.</text>
</comment>
<dbReference type="Proteomes" id="UP001221208">
    <property type="component" value="Unassembled WGS sequence"/>
</dbReference>
<evidence type="ECO:0000313" key="4">
    <source>
        <dbReference type="Proteomes" id="UP001221208"/>
    </source>
</evidence>
<evidence type="ECO:0000313" key="3">
    <source>
        <dbReference type="EMBL" id="MDC8760250.1"/>
    </source>
</evidence>
<keyword evidence="4" id="KW-1185">Reference proteome</keyword>
<organism evidence="3 4">
    <name type="scientific">Janthinobacterium fluminis</name>
    <dbReference type="NCBI Taxonomy" id="2987524"/>
    <lineage>
        <taxon>Bacteria</taxon>
        <taxon>Pseudomonadati</taxon>
        <taxon>Pseudomonadota</taxon>
        <taxon>Betaproteobacteria</taxon>
        <taxon>Burkholderiales</taxon>
        <taxon>Oxalobacteraceae</taxon>
        <taxon>Janthinobacterium</taxon>
    </lineage>
</organism>
<dbReference type="Pfam" id="PF14559">
    <property type="entry name" value="TPR_19"/>
    <property type="match status" value="1"/>
</dbReference>
<sequence length="583" mass="63829">MSACAVVAPPQAPVASAAAAAPPQPPEETAAEPAPAPAPADEVLPSLALNSELLYKLTKAELEFKTGRWQGPFVTLMSVAQQTRDPRIARRAAEMALAAKQGGEALAAIRLWRELSPDSEEAKQYFLGFVVLGEQMGEAEPIFVQRLNDAAPAARPLSMFQMQQFLARASDKAAAFAMLERVLAPYLAMQESHLVLAQSAFAMGQRERATQEAQRALQIKPASELAALTLAQVAGTPEEARGVLTTFLASNPGARDVRTAYARLLIDQKQFDPARQQFQMLLKAQPDNVGTLYALGILSMQLRDTAAAEAHFKQFLAVLAAKPNDERDPAKVHMILSQIAEEKGDTAGALQWLDQIDGRDGRPYFEAKIRRAQLMAKHGDLDGARKVLADIKTEEADEQAQTFLTDAQLLRDAGYTQSAFTVLENALKRFPDNAELLYDFALLAEKLGKLDIMETSLRRVIAQSPNNHHAYNALGYSLAERNIRLPEAHALIDKALKMAPGDPFIMDSMGWVQFRLGNLQDAEDMLRRAYTLRSDPEIGVHLGEVLWAKGDKAEAEKLWREAGAKDPHNGALKSTLARLNLSL</sequence>
<proteinExistence type="predicted"/>
<accession>A0ABT5K5I8</accession>
<evidence type="ECO:0000256" key="2">
    <source>
        <dbReference type="SAM" id="MobiDB-lite"/>
    </source>
</evidence>
<dbReference type="PANTHER" id="PTHR12558">
    <property type="entry name" value="CELL DIVISION CYCLE 16,23,27"/>
    <property type="match status" value="1"/>
</dbReference>
<keyword evidence="1" id="KW-0802">TPR repeat</keyword>
<gene>
    <name evidence="3" type="ORF">OIK44_21910</name>
</gene>
<dbReference type="Gene3D" id="1.25.40.10">
    <property type="entry name" value="Tetratricopeptide repeat domain"/>
    <property type="match status" value="2"/>
</dbReference>
<dbReference type="EMBL" id="JAQQXR010000011">
    <property type="protein sequence ID" value="MDC8760250.1"/>
    <property type="molecule type" value="Genomic_DNA"/>
</dbReference>
<dbReference type="Pfam" id="PF13432">
    <property type="entry name" value="TPR_16"/>
    <property type="match status" value="3"/>
</dbReference>
<dbReference type="SUPFAM" id="SSF48452">
    <property type="entry name" value="TPR-like"/>
    <property type="match status" value="2"/>
</dbReference>
<dbReference type="SMART" id="SM00028">
    <property type="entry name" value="TPR"/>
    <property type="match status" value="7"/>
</dbReference>
<dbReference type="InterPro" id="IPR011990">
    <property type="entry name" value="TPR-like_helical_dom_sf"/>
</dbReference>
<feature type="region of interest" description="Disordered" evidence="2">
    <location>
        <begin position="1"/>
        <end position="40"/>
    </location>
</feature>
<dbReference type="PANTHER" id="PTHR12558:SF13">
    <property type="entry name" value="CELL DIVISION CYCLE PROTEIN 27 HOMOLOG"/>
    <property type="match status" value="1"/>
</dbReference>
<protein>
    <submittedName>
        <fullName evidence="3">Tetratricopeptide repeat protein</fullName>
    </submittedName>
</protein>
<evidence type="ECO:0000256" key="1">
    <source>
        <dbReference type="PROSITE-ProRule" id="PRU00339"/>
    </source>
</evidence>
<name>A0ABT5K5I8_9BURK</name>